<name>A0ABW0MXK7_9ACTN</name>
<dbReference type="SUPFAM" id="SSF54427">
    <property type="entry name" value="NTF2-like"/>
    <property type="match status" value="1"/>
</dbReference>
<dbReference type="InterPro" id="IPR037401">
    <property type="entry name" value="SnoaL-like"/>
</dbReference>
<keyword evidence="3" id="KW-1185">Reference proteome</keyword>
<accession>A0ABW0MXK7</accession>
<dbReference type="EMBL" id="JBHSMD010000001">
    <property type="protein sequence ID" value="MFC5492118.1"/>
    <property type="molecule type" value="Genomic_DNA"/>
</dbReference>
<evidence type="ECO:0000259" key="1">
    <source>
        <dbReference type="Pfam" id="PF12680"/>
    </source>
</evidence>
<organism evidence="2 3">
    <name type="scientific">Nocardioides caricicola</name>
    <dbReference type="NCBI Taxonomy" id="634770"/>
    <lineage>
        <taxon>Bacteria</taxon>
        <taxon>Bacillati</taxon>
        <taxon>Actinomycetota</taxon>
        <taxon>Actinomycetes</taxon>
        <taxon>Propionibacteriales</taxon>
        <taxon>Nocardioidaceae</taxon>
        <taxon>Nocardioides</taxon>
    </lineage>
</organism>
<dbReference type="InterPro" id="IPR032710">
    <property type="entry name" value="NTF2-like_dom_sf"/>
</dbReference>
<dbReference type="RefSeq" id="WP_345177291.1">
    <property type="nucleotide sequence ID" value="NZ_BAABFQ010000006.1"/>
</dbReference>
<evidence type="ECO:0000313" key="2">
    <source>
        <dbReference type="EMBL" id="MFC5492118.1"/>
    </source>
</evidence>
<evidence type="ECO:0000313" key="3">
    <source>
        <dbReference type="Proteomes" id="UP001595956"/>
    </source>
</evidence>
<dbReference type="Proteomes" id="UP001595956">
    <property type="component" value="Unassembled WGS sequence"/>
</dbReference>
<proteinExistence type="predicted"/>
<sequence>MTSLGTQFATAVAAKDSDAVRALVADDVDFMGLTPRRLWEGGSPDELVEVLGTWFDTDDRIDELVEVVDGDPVADTQHVAYRLRITTPDGPHAVAQQAYYRADGDRITYLRVMCSGFRPIG</sequence>
<reference evidence="3" key="1">
    <citation type="journal article" date="2019" name="Int. J. Syst. Evol. Microbiol.">
        <title>The Global Catalogue of Microorganisms (GCM) 10K type strain sequencing project: providing services to taxonomists for standard genome sequencing and annotation.</title>
        <authorList>
            <consortium name="The Broad Institute Genomics Platform"/>
            <consortium name="The Broad Institute Genome Sequencing Center for Infectious Disease"/>
            <person name="Wu L."/>
            <person name="Ma J."/>
        </authorList>
    </citation>
    <scope>NUCLEOTIDE SEQUENCE [LARGE SCALE GENOMIC DNA]</scope>
    <source>
        <strain evidence="3">KACC 13778</strain>
    </source>
</reference>
<feature type="domain" description="SnoaL-like" evidence="1">
    <location>
        <begin position="7"/>
        <end position="108"/>
    </location>
</feature>
<dbReference type="Gene3D" id="3.10.450.50">
    <property type="match status" value="1"/>
</dbReference>
<gene>
    <name evidence="2" type="ORF">ACFPKY_03355</name>
</gene>
<dbReference type="Pfam" id="PF12680">
    <property type="entry name" value="SnoaL_2"/>
    <property type="match status" value="1"/>
</dbReference>
<protein>
    <submittedName>
        <fullName evidence="2">Nuclear transport factor 2 family protein</fullName>
    </submittedName>
</protein>
<comment type="caution">
    <text evidence="2">The sequence shown here is derived from an EMBL/GenBank/DDBJ whole genome shotgun (WGS) entry which is preliminary data.</text>
</comment>